<reference evidence="1" key="1">
    <citation type="submission" date="2022-10" db="EMBL/GenBank/DDBJ databases">
        <authorList>
            <person name="Koch H."/>
        </authorList>
    </citation>
    <scope>NUCLEOTIDE SEQUENCE</scope>
    <source>
        <strain evidence="1">DNF</strain>
    </source>
</reference>
<dbReference type="Proteomes" id="UP001179121">
    <property type="component" value="Chromosome"/>
</dbReference>
<dbReference type="EMBL" id="OX365700">
    <property type="protein sequence ID" value="CAI4034117.1"/>
    <property type="molecule type" value="Genomic_DNA"/>
</dbReference>
<dbReference type="KEGG" id="nti:DNFV4_04561"/>
<protein>
    <submittedName>
        <fullName evidence="1">Uncharacterized protein</fullName>
    </submittedName>
</protein>
<keyword evidence="2" id="KW-1185">Reference proteome</keyword>
<sequence length="55" mass="6345">MRAHKGSLAKRAILIIPELRPYRNNGETSTWFLDESTILCHTDSNGWYFPAHSLE</sequence>
<name>A0AA86N3R3_9BACT</name>
<dbReference type="AlphaFoldDB" id="A0AA86N3R3"/>
<organism evidence="1 2">
    <name type="scientific">Nitrospira tepida</name>
    <dbReference type="NCBI Taxonomy" id="2973512"/>
    <lineage>
        <taxon>Bacteria</taxon>
        <taxon>Pseudomonadati</taxon>
        <taxon>Nitrospirota</taxon>
        <taxon>Nitrospiria</taxon>
        <taxon>Nitrospirales</taxon>
        <taxon>Nitrospiraceae</taxon>
        <taxon>Nitrospira</taxon>
    </lineage>
</organism>
<evidence type="ECO:0000313" key="2">
    <source>
        <dbReference type="Proteomes" id="UP001179121"/>
    </source>
</evidence>
<evidence type="ECO:0000313" key="1">
    <source>
        <dbReference type="EMBL" id="CAI4034117.1"/>
    </source>
</evidence>
<gene>
    <name evidence="1" type="ORF">DNFV4_04561</name>
</gene>
<accession>A0AA86N3R3</accession>
<proteinExistence type="predicted"/>